<dbReference type="Proteomes" id="UP000694428">
    <property type="component" value="Unplaced"/>
</dbReference>
<protein>
    <submittedName>
        <fullName evidence="1">Uncharacterized protein</fullName>
    </submittedName>
</protein>
<evidence type="ECO:0000313" key="1">
    <source>
        <dbReference type="Ensembl" id="ENSPSTP00000021175.1"/>
    </source>
</evidence>
<accession>A0A8C9FU84</accession>
<proteinExistence type="predicted"/>
<dbReference type="AlphaFoldDB" id="A0A8C9FU84"/>
<reference evidence="1" key="2">
    <citation type="submission" date="2025-09" db="UniProtKB">
        <authorList>
            <consortium name="Ensembl"/>
        </authorList>
    </citation>
    <scope>IDENTIFICATION</scope>
</reference>
<evidence type="ECO:0000313" key="2">
    <source>
        <dbReference type="Proteomes" id="UP000694428"/>
    </source>
</evidence>
<name>A0A8C9FU84_PAVCR</name>
<sequence>DTARYGGFVVLLSRSGGDLMRWLACRLAITWCRQKLQAELKIGSFGFFWAQNISLKFQREQQTVVGTCGGVTTRSGWDGCTSVCFLLSPA</sequence>
<dbReference type="Pfam" id="PF10344">
    <property type="entry name" value="Hobbit"/>
    <property type="match status" value="1"/>
</dbReference>
<reference evidence="1" key="1">
    <citation type="submission" date="2025-08" db="UniProtKB">
        <authorList>
            <consortium name="Ensembl"/>
        </authorList>
    </citation>
    <scope>IDENTIFICATION</scope>
</reference>
<organism evidence="1 2">
    <name type="scientific">Pavo cristatus</name>
    <name type="common">Indian peafowl</name>
    <name type="synonym">Blue peafowl</name>
    <dbReference type="NCBI Taxonomy" id="9049"/>
    <lineage>
        <taxon>Eukaryota</taxon>
        <taxon>Metazoa</taxon>
        <taxon>Chordata</taxon>
        <taxon>Craniata</taxon>
        <taxon>Vertebrata</taxon>
        <taxon>Euteleostomi</taxon>
        <taxon>Archelosauria</taxon>
        <taxon>Archosauria</taxon>
        <taxon>Dinosauria</taxon>
        <taxon>Saurischia</taxon>
        <taxon>Theropoda</taxon>
        <taxon>Coelurosauria</taxon>
        <taxon>Aves</taxon>
        <taxon>Neognathae</taxon>
        <taxon>Galloanserae</taxon>
        <taxon>Galliformes</taxon>
        <taxon>Phasianidae</taxon>
        <taxon>Phasianinae</taxon>
        <taxon>Pavo</taxon>
    </lineage>
</organism>
<dbReference type="Ensembl" id="ENSPSTT00000022216.1">
    <property type="protein sequence ID" value="ENSPSTP00000021175.1"/>
    <property type="gene ID" value="ENSPSTG00000015414.1"/>
</dbReference>
<keyword evidence="2" id="KW-1185">Reference proteome</keyword>
<dbReference type="InterPro" id="IPR045167">
    <property type="entry name" value="Hobbit"/>
</dbReference>